<feature type="signal peptide" evidence="1">
    <location>
        <begin position="1"/>
        <end position="29"/>
    </location>
</feature>
<protein>
    <submittedName>
        <fullName evidence="2">SurA N-terminal domain-containing protein</fullName>
    </submittedName>
</protein>
<evidence type="ECO:0000313" key="2">
    <source>
        <dbReference type="EMBL" id="MDT0269583.1"/>
    </source>
</evidence>
<organism evidence="2 3">
    <name type="scientific">Streptomyces chisholmiae</name>
    <dbReference type="NCBI Taxonomy" id="3075540"/>
    <lineage>
        <taxon>Bacteria</taxon>
        <taxon>Bacillati</taxon>
        <taxon>Actinomycetota</taxon>
        <taxon>Actinomycetes</taxon>
        <taxon>Kitasatosporales</taxon>
        <taxon>Streptomycetaceae</taxon>
        <taxon>Streptomyces</taxon>
    </lineage>
</organism>
<sequence>MKRRTSVTAVSAAALLVAAPLLTGCSTEAHPGAAAVVGDERITIASVQERVETVRQAQREQPEGDQLLQASGGLTRQTVSFLVYLEVLEQTAEANGVEITRREIQESRALAEASAGGAEALERSALVANALPMAGEEQIEQMLAGQLMFQGLASRLNAPPGPEGDQLIQQALAETAEEIGVEVNPRYGEWDSQQSVLADADTPWLRVEAPAAGTEGIPAPPA</sequence>
<evidence type="ECO:0000313" key="3">
    <source>
        <dbReference type="Proteomes" id="UP001183410"/>
    </source>
</evidence>
<dbReference type="SUPFAM" id="SSF109998">
    <property type="entry name" value="Triger factor/SurA peptide-binding domain-like"/>
    <property type="match status" value="1"/>
</dbReference>
<dbReference type="EMBL" id="JAVREO010000017">
    <property type="protein sequence ID" value="MDT0269583.1"/>
    <property type="molecule type" value="Genomic_DNA"/>
</dbReference>
<keyword evidence="3" id="KW-1185">Reference proteome</keyword>
<keyword evidence="1" id="KW-0732">Signal</keyword>
<reference evidence="3" key="1">
    <citation type="submission" date="2023-07" db="EMBL/GenBank/DDBJ databases">
        <title>30 novel species of actinomycetes from the DSMZ collection.</title>
        <authorList>
            <person name="Nouioui I."/>
        </authorList>
    </citation>
    <scope>NUCLEOTIDE SEQUENCE [LARGE SCALE GENOMIC DNA]</scope>
    <source>
        <strain evidence="3">DSM 44915</strain>
    </source>
</reference>
<name>A0ABU2JX58_9ACTN</name>
<dbReference type="Gene3D" id="1.10.4030.10">
    <property type="entry name" value="Porin chaperone SurA, peptide-binding domain"/>
    <property type="match status" value="1"/>
</dbReference>
<evidence type="ECO:0000256" key="1">
    <source>
        <dbReference type="SAM" id="SignalP"/>
    </source>
</evidence>
<dbReference type="Proteomes" id="UP001183410">
    <property type="component" value="Unassembled WGS sequence"/>
</dbReference>
<dbReference type="RefSeq" id="WP_311669656.1">
    <property type="nucleotide sequence ID" value="NZ_JAVREO010000017.1"/>
</dbReference>
<proteinExistence type="predicted"/>
<dbReference type="Pfam" id="PF13624">
    <property type="entry name" value="SurA_N_3"/>
    <property type="match status" value="1"/>
</dbReference>
<accession>A0ABU2JX58</accession>
<dbReference type="PROSITE" id="PS51257">
    <property type="entry name" value="PROKAR_LIPOPROTEIN"/>
    <property type="match status" value="1"/>
</dbReference>
<dbReference type="InterPro" id="IPR027304">
    <property type="entry name" value="Trigger_fact/SurA_dom_sf"/>
</dbReference>
<comment type="caution">
    <text evidence="2">The sequence shown here is derived from an EMBL/GenBank/DDBJ whole genome shotgun (WGS) entry which is preliminary data.</text>
</comment>
<feature type="chain" id="PRO_5045646332" evidence="1">
    <location>
        <begin position="30"/>
        <end position="222"/>
    </location>
</feature>
<gene>
    <name evidence="2" type="ORF">RM844_25190</name>
</gene>